<evidence type="ECO:0008006" key="3">
    <source>
        <dbReference type="Google" id="ProtNLM"/>
    </source>
</evidence>
<proteinExistence type="predicted"/>
<evidence type="ECO:0000313" key="1">
    <source>
        <dbReference type="EMBL" id="AWO82942.1"/>
    </source>
</evidence>
<organism evidence="1 2">
    <name type="scientific">Gordonia terrae</name>
    <dbReference type="NCBI Taxonomy" id="2055"/>
    <lineage>
        <taxon>Bacteria</taxon>
        <taxon>Bacillati</taxon>
        <taxon>Actinomycetota</taxon>
        <taxon>Actinomycetes</taxon>
        <taxon>Mycobacteriales</taxon>
        <taxon>Gordoniaceae</taxon>
        <taxon>Gordonia</taxon>
    </lineage>
</organism>
<dbReference type="Proteomes" id="UP000247118">
    <property type="component" value="Chromosome"/>
</dbReference>
<dbReference type="SUPFAM" id="SSF54427">
    <property type="entry name" value="NTF2-like"/>
    <property type="match status" value="1"/>
</dbReference>
<dbReference type="EMBL" id="CP029604">
    <property type="protein sequence ID" value="AWO82942.1"/>
    <property type="molecule type" value="Genomic_DNA"/>
</dbReference>
<reference evidence="1 2" key="1">
    <citation type="submission" date="2018-05" db="EMBL/GenBank/DDBJ databases">
        <title>Complete genome sequence of Gordonia terrae NRRL B-16283.</title>
        <authorList>
            <person name="Garlena R.A."/>
            <person name="Russell D.A."/>
            <person name="Hatfull G.F."/>
        </authorList>
    </citation>
    <scope>NUCLEOTIDE SEQUENCE [LARGE SCALE GENOMIC DNA]</scope>
    <source>
        <strain evidence="1 2">NRRL B-16283</strain>
    </source>
</reference>
<accession>A0AAD0NW83</accession>
<dbReference type="GeneID" id="32687048"/>
<protein>
    <recommendedName>
        <fullName evidence="3">SnoaL-like domain-containing protein</fullName>
    </recommendedName>
</protein>
<name>A0AAD0NW83_9ACTN</name>
<dbReference type="KEGG" id="gta:BCM27_04720"/>
<evidence type="ECO:0000313" key="2">
    <source>
        <dbReference type="Proteomes" id="UP000247118"/>
    </source>
</evidence>
<dbReference type="RefSeq" id="WP_004023226.1">
    <property type="nucleotide sequence ID" value="NZ_CABEIC010000002.1"/>
</dbReference>
<dbReference type="InterPro" id="IPR032710">
    <property type="entry name" value="NTF2-like_dom_sf"/>
</dbReference>
<dbReference type="Gene3D" id="3.10.450.50">
    <property type="match status" value="1"/>
</dbReference>
<sequence length="161" mass="17880">MVSRSPEGVFGATDVIQLVSSWWFHYDEWDPTALRSLVVDDFAFKCRSDTGTTSYEDFIRIDATGVDEVMAWQEKHRLASPYPLRHNSSNIVVSNGDDNTLDFKSYILVNKIIDGRPHALSSGIVNGAARVGVDSLLLSSMEIVLDTRESAIYSEVFDAAT</sequence>
<dbReference type="AlphaFoldDB" id="A0AAD0NW83"/>
<gene>
    <name evidence="1" type="ORF">DLJ61_04760</name>
</gene>